<accession>A0ACC0U8Z2</accession>
<gene>
    <name evidence="1" type="ORF">F5148DRAFT_102214</name>
</gene>
<name>A0ACC0U8Z2_9AGAM</name>
<proteinExistence type="predicted"/>
<evidence type="ECO:0000313" key="2">
    <source>
        <dbReference type="Proteomes" id="UP001207468"/>
    </source>
</evidence>
<dbReference type="EMBL" id="JAGFNK010000120">
    <property type="protein sequence ID" value="KAI9507554.1"/>
    <property type="molecule type" value="Genomic_DNA"/>
</dbReference>
<dbReference type="Proteomes" id="UP001207468">
    <property type="component" value="Unassembled WGS sequence"/>
</dbReference>
<protein>
    <submittedName>
        <fullName evidence="1">Uncharacterized protein</fullName>
    </submittedName>
</protein>
<organism evidence="1 2">
    <name type="scientific">Russula earlei</name>
    <dbReference type="NCBI Taxonomy" id="71964"/>
    <lineage>
        <taxon>Eukaryota</taxon>
        <taxon>Fungi</taxon>
        <taxon>Dikarya</taxon>
        <taxon>Basidiomycota</taxon>
        <taxon>Agaricomycotina</taxon>
        <taxon>Agaricomycetes</taxon>
        <taxon>Russulales</taxon>
        <taxon>Russulaceae</taxon>
        <taxon>Russula</taxon>
    </lineage>
</organism>
<reference evidence="1" key="1">
    <citation type="submission" date="2021-03" db="EMBL/GenBank/DDBJ databases">
        <title>Evolutionary priming and transition to the ectomycorrhizal habit in an iconic lineage of mushroom-forming fungi: is preadaptation a requirement?</title>
        <authorList>
            <consortium name="DOE Joint Genome Institute"/>
            <person name="Looney B.P."/>
            <person name="Miyauchi S."/>
            <person name="Morin E."/>
            <person name="Drula E."/>
            <person name="Courty P.E."/>
            <person name="Chicoki N."/>
            <person name="Fauchery L."/>
            <person name="Kohler A."/>
            <person name="Kuo A."/>
            <person name="LaButti K."/>
            <person name="Pangilinan J."/>
            <person name="Lipzen A."/>
            <person name="Riley R."/>
            <person name="Andreopoulos W."/>
            <person name="He G."/>
            <person name="Johnson J."/>
            <person name="Barry K.W."/>
            <person name="Grigoriev I.V."/>
            <person name="Nagy L."/>
            <person name="Hibbett D."/>
            <person name="Henrissat B."/>
            <person name="Matheny P.B."/>
            <person name="Labbe J."/>
            <person name="Martin A.F."/>
        </authorList>
    </citation>
    <scope>NUCLEOTIDE SEQUENCE</scope>
    <source>
        <strain evidence="1">BPL698</strain>
    </source>
</reference>
<keyword evidence="2" id="KW-1185">Reference proteome</keyword>
<comment type="caution">
    <text evidence="1">The sequence shown here is derived from an EMBL/GenBank/DDBJ whole genome shotgun (WGS) entry which is preliminary data.</text>
</comment>
<evidence type="ECO:0000313" key="1">
    <source>
        <dbReference type="EMBL" id="KAI9507554.1"/>
    </source>
</evidence>
<sequence>MALALDANAVLTYLGLPLDYEPSPTTAPVTFLTKHIHQLPSHILHWFSAITTPQQRAGVVLIRNRRFNFILNDPPEFSFPTAKRQWPTLWEGPQRIGHEEAQEEKEWAKTSFLGGEGRPFVGKLGTLLGGYEEERHLERGRQARLDHQDVVPEEDENSEDDRDRPTPGTPESEQTLQESFLRRVRERFIYGHLECDLYDTVDWDYSWDREDREAEDRWFDDE</sequence>